<dbReference type="Pfam" id="PF00440">
    <property type="entry name" value="TetR_N"/>
    <property type="match status" value="1"/>
</dbReference>
<dbReference type="GO" id="GO:0003700">
    <property type="term" value="F:DNA-binding transcription factor activity"/>
    <property type="evidence" value="ECO:0007669"/>
    <property type="project" value="TreeGrafter"/>
</dbReference>
<dbReference type="GO" id="GO:0000976">
    <property type="term" value="F:transcription cis-regulatory region binding"/>
    <property type="evidence" value="ECO:0007669"/>
    <property type="project" value="TreeGrafter"/>
</dbReference>
<evidence type="ECO:0000313" key="5">
    <source>
        <dbReference type="Proteomes" id="UP000621454"/>
    </source>
</evidence>
<gene>
    <name evidence="4" type="ORF">GCM10011489_09490</name>
</gene>
<keyword evidence="1 2" id="KW-0238">DNA-binding</keyword>
<dbReference type="PANTHER" id="PTHR30055">
    <property type="entry name" value="HTH-TYPE TRANSCRIPTIONAL REGULATOR RUTR"/>
    <property type="match status" value="1"/>
</dbReference>
<dbReference type="InterPro" id="IPR050109">
    <property type="entry name" value="HTH-type_TetR-like_transc_reg"/>
</dbReference>
<dbReference type="Gene3D" id="1.10.357.10">
    <property type="entry name" value="Tetracycline Repressor, domain 2"/>
    <property type="match status" value="1"/>
</dbReference>
<reference evidence="4" key="2">
    <citation type="submission" date="2020-09" db="EMBL/GenBank/DDBJ databases">
        <authorList>
            <person name="Sun Q."/>
            <person name="Zhou Y."/>
        </authorList>
    </citation>
    <scope>NUCLEOTIDE SEQUENCE</scope>
    <source>
        <strain evidence="4">CGMCC 1.12827</strain>
    </source>
</reference>
<keyword evidence="5" id="KW-1185">Reference proteome</keyword>
<protein>
    <submittedName>
        <fullName evidence="4">TetR family transcriptional regulator</fullName>
    </submittedName>
</protein>
<reference evidence="4" key="1">
    <citation type="journal article" date="2014" name="Int. J. Syst. Evol. Microbiol.">
        <title>Complete genome sequence of Corynebacterium casei LMG S-19264T (=DSM 44701T), isolated from a smear-ripened cheese.</title>
        <authorList>
            <consortium name="US DOE Joint Genome Institute (JGI-PGF)"/>
            <person name="Walter F."/>
            <person name="Albersmeier A."/>
            <person name="Kalinowski J."/>
            <person name="Ruckert C."/>
        </authorList>
    </citation>
    <scope>NUCLEOTIDE SEQUENCE</scope>
    <source>
        <strain evidence="4">CGMCC 1.12827</strain>
    </source>
</reference>
<proteinExistence type="predicted"/>
<dbReference type="PANTHER" id="PTHR30055:SF209">
    <property type="entry name" value="POSSIBLE TRANSCRIPTIONAL REGULATORY PROTEIN (PROBABLY TETR-FAMILY)"/>
    <property type="match status" value="1"/>
</dbReference>
<name>A0A916WRQ9_9ACTN</name>
<feature type="DNA-binding region" description="H-T-H motif" evidence="2">
    <location>
        <begin position="60"/>
        <end position="79"/>
    </location>
</feature>
<dbReference type="InterPro" id="IPR009057">
    <property type="entry name" value="Homeodomain-like_sf"/>
</dbReference>
<feature type="domain" description="HTH tetR-type" evidence="3">
    <location>
        <begin position="37"/>
        <end position="97"/>
    </location>
</feature>
<comment type="caution">
    <text evidence="4">The sequence shown here is derived from an EMBL/GenBank/DDBJ whole genome shotgun (WGS) entry which is preliminary data.</text>
</comment>
<accession>A0A916WRQ9</accession>
<dbReference type="SUPFAM" id="SSF46689">
    <property type="entry name" value="Homeodomain-like"/>
    <property type="match status" value="1"/>
</dbReference>
<evidence type="ECO:0000256" key="1">
    <source>
        <dbReference type="ARBA" id="ARBA00023125"/>
    </source>
</evidence>
<evidence type="ECO:0000259" key="3">
    <source>
        <dbReference type="PROSITE" id="PS50977"/>
    </source>
</evidence>
<dbReference type="InterPro" id="IPR001647">
    <property type="entry name" value="HTH_TetR"/>
</dbReference>
<evidence type="ECO:0000313" key="4">
    <source>
        <dbReference type="EMBL" id="GGB23364.1"/>
    </source>
</evidence>
<dbReference type="EMBL" id="BMGC01000004">
    <property type="protein sequence ID" value="GGB23364.1"/>
    <property type="molecule type" value="Genomic_DNA"/>
</dbReference>
<dbReference type="PROSITE" id="PS50977">
    <property type="entry name" value="HTH_TETR_2"/>
    <property type="match status" value="1"/>
</dbReference>
<dbReference type="PRINTS" id="PR00455">
    <property type="entry name" value="HTHTETR"/>
</dbReference>
<dbReference type="Proteomes" id="UP000621454">
    <property type="component" value="Unassembled WGS sequence"/>
</dbReference>
<sequence length="220" mass="23800">MRMVGPSAREPETVSLTPPDALTVTAWAQDSERADAARNRQLLLDAATQLIEEHGAAAVTMDAVAKAAGVGKGTVFRRFGSRTGLMHALLDRSETELQRSYLYGPPPLGPGAPPDERLLAFGRARLQTAYAHLDVLAEAEGAGIERLMHPAATASRLHIRILLQSLGFGDGLETLTLTLLAPMDASALRFLLDQHLTLEQIIAQWERTARMLIAGRSHQP</sequence>
<evidence type="ECO:0000256" key="2">
    <source>
        <dbReference type="PROSITE-ProRule" id="PRU00335"/>
    </source>
</evidence>
<organism evidence="4 5">
    <name type="scientific">Gordonia jinhuaensis</name>
    <dbReference type="NCBI Taxonomy" id="1517702"/>
    <lineage>
        <taxon>Bacteria</taxon>
        <taxon>Bacillati</taxon>
        <taxon>Actinomycetota</taxon>
        <taxon>Actinomycetes</taxon>
        <taxon>Mycobacteriales</taxon>
        <taxon>Gordoniaceae</taxon>
        <taxon>Gordonia</taxon>
    </lineage>
</organism>
<dbReference type="AlphaFoldDB" id="A0A916WRQ9"/>